<keyword evidence="2" id="KW-1185">Reference proteome</keyword>
<sequence>MWEKRFRLSLHLPVSPVLVALSHLLVGMTVYCTLALADLWGLGLGVCISCPVCEWKIYRTETLVPLADYDPDRMDLKLLQAFTH</sequence>
<protein>
    <submittedName>
        <fullName evidence="1">Uncharacterized protein</fullName>
    </submittedName>
</protein>
<dbReference type="EMBL" id="JACADJ010000015">
    <property type="protein sequence ID" value="NWH04652.1"/>
    <property type="molecule type" value="Genomic_DNA"/>
</dbReference>
<proteinExistence type="predicted"/>
<dbReference type="Proteomes" id="UP000553343">
    <property type="component" value="Unassembled WGS sequence"/>
</dbReference>
<dbReference type="RefSeq" id="WP_178366106.1">
    <property type="nucleotide sequence ID" value="NZ_JACADJ010000015.1"/>
</dbReference>
<accession>A0A850T5Q6</accession>
<comment type="caution">
    <text evidence="1">The sequence shown here is derived from an EMBL/GenBank/DDBJ whole genome shotgun (WGS) entry which is preliminary data.</text>
</comment>
<organism evidence="1 2">
    <name type="scientific">Desulfobacter latus</name>
    <dbReference type="NCBI Taxonomy" id="2292"/>
    <lineage>
        <taxon>Bacteria</taxon>
        <taxon>Pseudomonadati</taxon>
        <taxon>Thermodesulfobacteriota</taxon>
        <taxon>Desulfobacteria</taxon>
        <taxon>Desulfobacterales</taxon>
        <taxon>Desulfobacteraceae</taxon>
        <taxon>Desulfobacter</taxon>
    </lineage>
</organism>
<dbReference type="AlphaFoldDB" id="A0A850T5Q6"/>
<evidence type="ECO:0000313" key="2">
    <source>
        <dbReference type="Proteomes" id="UP000553343"/>
    </source>
</evidence>
<name>A0A850T5Q6_9BACT</name>
<evidence type="ECO:0000313" key="1">
    <source>
        <dbReference type="EMBL" id="NWH04652.1"/>
    </source>
</evidence>
<reference evidence="1 2" key="1">
    <citation type="submission" date="2020-06" db="EMBL/GenBank/DDBJ databases">
        <title>High-quality draft genome of sulfate reducer Desulfobacter latus type strain AcrS2 isolated from marine sediment.</title>
        <authorList>
            <person name="Hoppe M."/>
            <person name="Larsen C.K."/>
            <person name="Marshall I.P.G."/>
            <person name="Schramm A."/>
            <person name="Marietou A.G."/>
        </authorList>
    </citation>
    <scope>NUCLEOTIDE SEQUENCE [LARGE SCALE GENOMIC DNA]</scope>
    <source>
        <strain evidence="1 2">AcRS2</strain>
    </source>
</reference>
<gene>
    <name evidence="1" type="ORF">HXW94_06570</name>
</gene>